<dbReference type="KEGG" id="mcub:MCBB_2360"/>
<dbReference type="AlphaFoldDB" id="A0A1D3L5R6"/>
<proteinExistence type="predicted"/>
<dbReference type="RefSeq" id="WP_071907916.1">
    <property type="nucleotide sequence ID" value="NZ_LT607756.1"/>
</dbReference>
<keyword evidence="1" id="KW-0175">Coiled coil</keyword>
<keyword evidence="3" id="KW-1185">Reference proteome</keyword>
<dbReference type="STRING" id="118062.MCBB_2360"/>
<accession>A0A1D3L5R6</accession>
<feature type="coiled-coil region" evidence="1">
    <location>
        <begin position="71"/>
        <end position="98"/>
    </location>
</feature>
<dbReference type="GeneID" id="30413194"/>
<protein>
    <submittedName>
        <fullName evidence="2">Uncharacterized protein</fullName>
    </submittedName>
</protein>
<evidence type="ECO:0000256" key="1">
    <source>
        <dbReference type="SAM" id="Coils"/>
    </source>
</evidence>
<organism evidence="2 3">
    <name type="scientific">Methanobacterium congolense</name>
    <dbReference type="NCBI Taxonomy" id="118062"/>
    <lineage>
        <taxon>Archaea</taxon>
        <taxon>Methanobacteriati</taxon>
        <taxon>Methanobacteriota</taxon>
        <taxon>Methanomada group</taxon>
        <taxon>Methanobacteria</taxon>
        <taxon>Methanobacteriales</taxon>
        <taxon>Methanobacteriaceae</taxon>
        <taxon>Methanobacterium</taxon>
    </lineage>
</organism>
<dbReference type="Proteomes" id="UP000094707">
    <property type="component" value="Chromosome I"/>
</dbReference>
<name>A0A1D3L5R6_9EURY</name>
<evidence type="ECO:0000313" key="2">
    <source>
        <dbReference type="EMBL" id="SCG86896.1"/>
    </source>
</evidence>
<dbReference type="EMBL" id="LT607756">
    <property type="protein sequence ID" value="SCG86896.1"/>
    <property type="molecule type" value="Genomic_DNA"/>
</dbReference>
<reference evidence="2 3" key="1">
    <citation type="submission" date="2016-08" db="EMBL/GenBank/DDBJ databases">
        <authorList>
            <person name="Seilhamer J.J."/>
        </authorList>
    </citation>
    <scope>NUCLEOTIDE SEQUENCE [LARGE SCALE GENOMIC DNA]</scope>
    <source>
        <strain evidence="2">Buetzberg</strain>
    </source>
</reference>
<gene>
    <name evidence="2" type="ORF">MCBB_2360</name>
</gene>
<dbReference type="OrthoDB" id="71526at2157"/>
<evidence type="ECO:0000313" key="3">
    <source>
        <dbReference type="Proteomes" id="UP000094707"/>
    </source>
</evidence>
<sequence>MIDERLYLKRLKNCQLIEDIGCEMVDLQMEMVSLDQERGAVQGELRLKEVQLNEFQMKLPETPESQFITEIKEILLEINDLDRRISELKSNGLEKERQFVALKNHIQREIKQGITEILNESIAEHDKILKKLSISQKQALKSQREWKDTESQESHYKWITHSEAVLELENQLEKLEDDIKSIKRVMKMEFGE</sequence>